<organism evidence="2">
    <name type="scientific">marine sediment metagenome</name>
    <dbReference type="NCBI Taxonomy" id="412755"/>
    <lineage>
        <taxon>unclassified sequences</taxon>
        <taxon>metagenomes</taxon>
        <taxon>ecological metagenomes</taxon>
    </lineage>
</organism>
<dbReference type="EMBL" id="BARU01042325">
    <property type="protein sequence ID" value="GAH83634.1"/>
    <property type="molecule type" value="Genomic_DNA"/>
</dbReference>
<keyword evidence="1" id="KW-0812">Transmembrane</keyword>
<feature type="transmembrane region" description="Helical" evidence="1">
    <location>
        <begin position="27"/>
        <end position="48"/>
    </location>
</feature>
<evidence type="ECO:0000313" key="2">
    <source>
        <dbReference type="EMBL" id="GAH83634.1"/>
    </source>
</evidence>
<accession>X1K025</accession>
<feature type="transmembrane region" description="Helical" evidence="1">
    <location>
        <begin position="69"/>
        <end position="92"/>
    </location>
</feature>
<keyword evidence="1" id="KW-1133">Transmembrane helix</keyword>
<reference evidence="2" key="1">
    <citation type="journal article" date="2014" name="Front. Microbiol.">
        <title>High frequency of phylogenetically diverse reductive dehalogenase-homologous genes in deep subseafloor sedimentary metagenomes.</title>
        <authorList>
            <person name="Kawai M."/>
            <person name="Futagami T."/>
            <person name="Toyoda A."/>
            <person name="Takaki Y."/>
            <person name="Nishi S."/>
            <person name="Hori S."/>
            <person name="Arai W."/>
            <person name="Tsubouchi T."/>
            <person name="Morono Y."/>
            <person name="Uchiyama I."/>
            <person name="Ito T."/>
            <person name="Fujiyama A."/>
            <person name="Inagaki F."/>
            <person name="Takami H."/>
        </authorList>
    </citation>
    <scope>NUCLEOTIDE SEQUENCE</scope>
    <source>
        <strain evidence="2">Expedition CK06-06</strain>
    </source>
</reference>
<protein>
    <submittedName>
        <fullName evidence="2">Uncharacterized protein</fullName>
    </submittedName>
</protein>
<sequence length="98" mass="10863">TIIISPILLHIKGTIKPFTESLTAGDFLGSAFVLVVFVCVISYFLFTIKRREPLTTSAKFGRIMIMAQFGAGYGGHIGTRLLFVIGRIQFLLLEWLGL</sequence>
<proteinExistence type="predicted"/>
<dbReference type="AlphaFoldDB" id="X1K025"/>
<keyword evidence="1" id="KW-0472">Membrane</keyword>
<evidence type="ECO:0000256" key="1">
    <source>
        <dbReference type="SAM" id="Phobius"/>
    </source>
</evidence>
<name>X1K025_9ZZZZ</name>
<comment type="caution">
    <text evidence="2">The sequence shown here is derived from an EMBL/GenBank/DDBJ whole genome shotgun (WGS) entry which is preliminary data.</text>
</comment>
<gene>
    <name evidence="2" type="ORF">S03H2_65057</name>
</gene>
<feature type="non-terminal residue" evidence="2">
    <location>
        <position position="1"/>
    </location>
</feature>